<comment type="function">
    <text evidence="13">Adenine glycosylase active on G-A mispairs.</text>
</comment>
<comment type="catalytic activity">
    <reaction evidence="1 13">
        <text>Hydrolyzes free adenine bases from 7,8-dihydro-8-oxoguanine:adenine mismatched double-stranded DNA, leaving an apurinic site.</text>
        <dbReference type="EC" id="3.2.2.31"/>
    </reaction>
</comment>
<dbReference type="GO" id="GO:0046872">
    <property type="term" value="F:metal ion binding"/>
    <property type="evidence" value="ECO:0007669"/>
    <property type="project" value="UniProtKB-UniRule"/>
</dbReference>
<dbReference type="InterPro" id="IPR003265">
    <property type="entry name" value="HhH-GPD_domain"/>
</dbReference>
<evidence type="ECO:0000256" key="10">
    <source>
        <dbReference type="ARBA" id="ARBA00023014"/>
    </source>
</evidence>
<dbReference type="InterPro" id="IPR023170">
    <property type="entry name" value="HhH_base_excis_C"/>
</dbReference>
<reference evidence="15" key="1">
    <citation type="journal article" date="2021" name="PeerJ">
        <title>Extensive microbial diversity within the chicken gut microbiome revealed by metagenomics and culture.</title>
        <authorList>
            <person name="Gilroy R."/>
            <person name="Ravi A."/>
            <person name="Getino M."/>
            <person name="Pursley I."/>
            <person name="Horton D.L."/>
            <person name="Alikhan N.F."/>
            <person name="Baker D."/>
            <person name="Gharbi K."/>
            <person name="Hall N."/>
            <person name="Watson M."/>
            <person name="Adriaenssens E.M."/>
            <person name="Foster-Nyarko E."/>
            <person name="Jarju S."/>
            <person name="Secka A."/>
            <person name="Antonio M."/>
            <person name="Oren A."/>
            <person name="Chaudhuri R.R."/>
            <person name="La Ragione R."/>
            <person name="Hildebrand F."/>
            <person name="Pallen M.J."/>
        </authorList>
    </citation>
    <scope>NUCLEOTIDE SEQUENCE</scope>
    <source>
        <strain evidence="15">ChiHjej9B8-13557</strain>
    </source>
</reference>
<dbReference type="InterPro" id="IPR011257">
    <property type="entry name" value="DNA_glycosylase"/>
</dbReference>
<keyword evidence="12 13" id="KW-0326">Glycosidase</keyword>
<dbReference type="Gene3D" id="1.10.340.30">
    <property type="entry name" value="Hypothetical protein, domain 2"/>
    <property type="match status" value="1"/>
</dbReference>
<name>A0A9D2S712_9FIRM</name>
<keyword evidence="9 13" id="KW-0408">Iron</keyword>
<keyword evidence="10" id="KW-0411">Iron-sulfur</keyword>
<keyword evidence="8" id="KW-0378">Hydrolase</keyword>
<evidence type="ECO:0000313" key="16">
    <source>
        <dbReference type="Proteomes" id="UP000824211"/>
    </source>
</evidence>
<protein>
    <recommendedName>
        <fullName evidence="4 13">Adenine DNA glycosylase</fullName>
        <ecNumber evidence="3 13">3.2.2.31</ecNumber>
    </recommendedName>
</protein>
<evidence type="ECO:0000256" key="7">
    <source>
        <dbReference type="ARBA" id="ARBA00022763"/>
    </source>
</evidence>
<evidence type="ECO:0000259" key="14">
    <source>
        <dbReference type="SMART" id="SM00478"/>
    </source>
</evidence>
<keyword evidence="7 13" id="KW-0227">DNA damage</keyword>
<dbReference type="InterPro" id="IPR004036">
    <property type="entry name" value="Endonuclease-III-like_CS2"/>
</dbReference>
<keyword evidence="6" id="KW-0479">Metal-binding</keyword>
<dbReference type="GO" id="GO:0034039">
    <property type="term" value="F:8-oxo-7,8-dihydroguanine DNA N-glycosylase activity"/>
    <property type="evidence" value="ECO:0007669"/>
    <property type="project" value="TreeGrafter"/>
</dbReference>
<evidence type="ECO:0000256" key="6">
    <source>
        <dbReference type="ARBA" id="ARBA00022723"/>
    </source>
</evidence>
<evidence type="ECO:0000256" key="9">
    <source>
        <dbReference type="ARBA" id="ARBA00023004"/>
    </source>
</evidence>
<evidence type="ECO:0000256" key="4">
    <source>
        <dbReference type="ARBA" id="ARBA00022023"/>
    </source>
</evidence>
<organism evidence="15 16">
    <name type="scientific">Candidatus Faecalibacterium faecipullorum</name>
    <dbReference type="NCBI Taxonomy" id="2838578"/>
    <lineage>
        <taxon>Bacteria</taxon>
        <taxon>Bacillati</taxon>
        <taxon>Bacillota</taxon>
        <taxon>Clostridia</taxon>
        <taxon>Eubacteriales</taxon>
        <taxon>Oscillospiraceae</taxon>
        <taxon>Faecalibacterium</taxon>
    </lineage>
</organism>
<gene>
    <name evidence="15" type="ORF">H9771_06930</name>
</gene>
<dbReference type="Gene3D" id="1.10.1670.10">
    <property type="entry name" value="Helix-hairpin-Helix base-excision DNA repair enzymes (C-terminal)"/>
    <property type="match status" value="1"/>
</dbReference>
<reference evidence="15" key="2">
    <citation type="submission" date="2021-04" db="EMBL/GenBank/DDBJ databases">
        <authorList>
            <person name="Gilroy R."/>
        </authorList>
    </citation>
    <scope>NUCLEOTIDE SEQUENCE</scope>
    <source>
        <strain evidence="15">ChiHjej9B8-13557</strain>
    </source>
</reference>
<dbReference type="GO" id="GO:0051539">
    <property type="term" value="F:4 iron, 4 sulfur cluster binding"/>
    <property type="evidence" value="ECO:0007669"/>
    <property type="project" value="UniProtKB-UniRule"/>
</dbReference>
<dbReference type="AlphaFoldDB" id="A0A9D2S712"/>
<keyword evidence="5" id="KW-0004">4Fe-4S</keyword>
<dbReference type="SUPFAM" id="SSF55811">
    <property type="entry name" value="Nudix"/>
    <property type="match status" value="1"/>
</dbReference>
<evidence type="ECO:0000313" key="15">
    <source>
        <dbReference type="EMBL" id="HJB59368.1"/>
    </source>
</evidence>
<comment type="similarity">
    <text evidence="2 13">Belongs to the Nth/MutY family.</text>
</comment>
<dbReference type="PROSITE" id="PS01155">
    <property type="entry name" value="ENDONUCLEASE_III_2"/>
    <property type="match status" value="1"/>
</dbReference>
<dbReference type="SUPFAM" id="SSF48150">
    <property type="entry name" value="DNA-glycosylase"/>
    <property type="match status" value="1"/>
</dbReference>
<evidence type="ECO:0000256" key="5">
    <source>
        <dbReference type="ARBA" id="ARBA00022485"/>
    </source>
</evidence>
<dbReference type="InterPro" id="IPR029119">
    <property type="entry name" value="MutY_C"/>
</dbReference>
<dbReference type="EC" id="3.2.2.31" evidence="3 13"/>
<evidence type="ECO:0000256" key="13">
    <source>
        <dbReference type="RuleBase" id="RU365096"/>
    </source>
</evidence>
<evidence type="ECO:0000256" key="11">
    <source>
        <dbReference type="ARBA" id="ARBA00023204"/>
    </source>
</evidence>
<evidence type="ECO:0000256" key="8">
    <source>
        <dbReference type="ARBA" id="ARBA00022801"/>
    </source>
</evidence>
<dbReference type="InterPro" id="IPR044298">
    <property type="entry name" value="MIG/MutY"/>
</dbReference>
<dbReference type="InterPro" id="IPR015797">
    <property type="entry name" value="NUDIX_hydrolase-like_dom_sf"/>
</dbReference>
<comment type="caution">
    <text evidence="15">The sequence shown here is derived from an EMBL/GenBank/DDBJ whole genome shotgun (WGS) entry which is preliminary data.</text>
</comment>
<dbReference type="SMART" id="SM00478">
    <property type="entry name" value="ENDO3c"/>
    <property type="match status" value="1"/>
</dbReference>
<dbReference type="Gene3D" id="3.90.79.10">
    <property type="entry name" value="Nucleoside Triphosphate Pyrophosphohydrolase"/>
    <property type="match status" value="1"/>
</dbReference>
<evidence type="ECO:0000256" key="3">
    <source>
        <dbReference type="ARBA" id="ARBA00012045"/>
    </source>
</evidence>
<dbReference type="GO" id="GO:0032357">
    <property type="term" value="F:oxidized purine DNA binding"/>
    <property type="evidence" value="ECO:0007669"/>
    <property type="project" value="TreeGrafter"/>
</dbReference>
<dbReference type="Proteomes" id="UP000824211">
    <property type="component" value="Unassembled WGS sequence"/>
</dbReference>
<dbReference type="GO" id="GO:0006298">
    <property type="term" value="P:mismatch repair"/>
    <property type="evidence" value="ECO:0007669"/>
    <property type="project" value="TreeGrafter"/>
</dbReference>
<dbReference type="CDD" id="cd03431">
    <property type="entry name" value="NUDIX_DNA_Glycosylase_C-MutY"/>
    <property type="match status" value="1"/>
</dbReference>
<feature type="domain" description="HhH-GPD" evidence="14">
    <location>
        <begin position="36"/>
        <end position="187"/>
    </location>
</feature>
<dbReference type="GO" id="GO:0035485">
    <property type="term" value="F:adenine/guanine mispair binding"/>
    <property type="evidence" value="ECO:0007669"/>
    <property type="project" value="TreeGrafter"/>
</dbReference>
<dbReference type="EMBL" id="DWXX01000122">
    <property type="protein sequence ID" value="HJB59368.1"/>
    <property type="molecule type" value="Genomic_DNA"/>
</dbReference>
<dbReference type="PANTHER" id="PTHR42944:SF1">
    <property type="entry name" value="ADENINE DNA GLYCOSYLASE"/>
    <property type="match status" value="1"/>
</dbReference>
<dbReference type="Pfam" id="PF00730">
    <property type="entry name" value="HhH-GPD"/>
    <property type="match status" value="1"/>
</dbReference>
<dbReference type="Pfam" id="PF14815">
    <property type="entry name" value="NUDIX_4"/>
    <property type="match status" value="1"/>
</dbReference>
<dbReference type="CDD" id="cd00056">
    <property type="entry name" value="ENDO3c"/>
    <property type="match status" value="1"/>
</dbReference>
<proteinExistence type="inferred from homology"/>
<dbReference type="Pfam" id="PF00633">
    <property type="entry name" value="HHH"/>
    <property type="match status" value="1"/>
</dbReference>
<sequence length="351" mass="37704">MENIAPALLAWFDANRRSLPFRDDPTPYHVWVSEIMLQQTRVAAALPYYERFIRALPDIPALAACEPQRLDKLWEGLGYYRRVRSMQKAAQLVCEQYGGQLPADYDALLALPGIGPYTAGAIASIGFGLPAPAVDGNVLRVFARLYDDAGPIDDPAVKRLFTRRVMAWQPAGRPGDYNQALMELGALVCLPGGAPLCARCPLAGCCAGLRAGTAHALPRKAPPKPRRVLPVTAVLVREEGAGRRLLQQRPASGLLAGLWQPPAFEGAALDGQAVGAALASIGLDPGQALPEALPPAKHVFTHVEWQLTGWRVTVPAQPAPAGCVWAAPADLEGRYALPAAFAAYRKFLLET</sequence>
<dbReference type="InterPro" id="IPR000445">
    <property type="entry name" value="HhH_motif"/>
</dbReference>
<dbReference type="GO" id="GO:0000701">
    <property type="term" value="F:purine-specific mismatch base pair DNA N-glycosylase activity"/>
    <property type="evidence" value="ECO:0007669"/>
    <property type="project" value="UniProtKB-EC"/>
</dbReference>
<dbReference type="PANTHER" id="PTHR42944">
    <property type="entry name" value="ADENINE DNA GLYCOSYLASE"/>
    <property type="match status" value="1"/>
</dbReference>
<evidence type="ECO:0000256" key="1">
    <source>
        <dbReference type="ARBA" id="ARBA00000843"/>
    </source>
</evidence>
<keyword evidence="11" id="KW-0234">DNA repair</keyword>
<accession>A0A9D2S712</accession>
<evidence type="ECO:0000256" key="2">
    <source>
        <dbReference type="ARBA" id="ARBA00008343"/>
    </source>
</evidence>
<evidence type="ECO:0000256" key="12">
    <source>
        <dbReference type="ARBA" id="ARBA00023295"/>
    </source>
</evidence>
<dbReference type="GO" id="GO:0006284">
    <property type="term" value="P:base-excision repair"/>
    <property type="evidence" value="ECO:0007669"/>
    <property type="project" value="UniProtKB-UniRule"/>
</dbReference>
<comment type="cofactor">
    <cofactor evidence="13">
        <name>[4Fe-4S] cluster</name>
        <dbReference type="ChEBI" id="CHEBI:49883"/>
    </cofactor>
    <text evidence="13">Binds 1 [4Fe-4S] cluster.</text>
</comment>